<dbReference type="SUPFAM" id="SSF53822">
    <property type="entry name" value="Periplasmic binding protein-like I"/>
    <property type="match status" value="1"/>
</dbReference>
<evidence type="ECO:0000313" key="6">
    <source>
        <dbReference type="EMBL" id="MFD2160331.1"/>
    </source>
</evidence>
<dbReference type="InterPro" id="IPR028082">
    <property type="entry name" value="Peripla_BP_I"/>
</dbReference>
<dbReference type="PRINTS" id="PR00035">
    <property type="entry name" value="HTHGNTR"/>
</dbReference>
<evidence type="ECO:0000256" key="1">
    <source>
        <dbReference type="ARBA" id="ARBA00023015"/>
    </source>
</evidence>
<dbReference type="Pfam" id="PF13377">
    <property type="entry name" value="Peripla_BP_3"/>
    <property type="match status" value="1"/>
</dbReference>
<evidence type="ECO:0000313" key="7">
    <source>
        <dbReference type="Proteomes" id="UP001597389"/>
    </source>
</evidence>
<comment type="caution">
    <text evidence="6">The sequence shown here is derived from an EMBL/GenBank/DDBJ whole genome shotgun (WGS) entry which is preliminary data.</text>
</comment>
<organism evidence="6 7">
    <name type="scientific">Rubritalea tangerina</name>
    <dbReference type="NCBI Taxonomy" id="430798"/>
    <lineage>
        <taxon>Bacteria</taxon>
        <taxon>Pseudomonadati</taxon>
        <taxon>Verrucomicrobiota</taxon>
        <taxon>Verrucomicrobiia</taxon>
        <taxon>Verrucomicrobiales</taxon>
        <taxon>Rubritaleaceae</taxon>
        <taxon>Rubritalea</taxon>
    </lineage>
</organism>
<dbReference type="InterPro" id="IPR036390">
    <property type="entry name" value="WH_DNA-bd_sf"/>
</dbReference>
<dbReference type="InterPro" id="IPR036388">
    <property type="entry name" value="WH-like_DNA-bd_sf"/>
</dbReference>
<feature type="domain" description="HTH gntR-type" evidence="4">
    <location>
        <begin position="11"/>
        <end position="61"/>
    </location>
</feature>
<dbReference type="PANTHER" id="PTHR30146">
    <property type="entry name" value="LACI-RELATED TRANSCRIPTIONAL REPRESSOR"/>
    <property type="match status" value="1"/>
</dbReference>
<evidence type="ECO:0000256" key="2">
    <source>
        <dbReference type="ARBA" id="ARBA00023125"/>
    </source>
</evidence>
<evidence type="ECO:0000256" key="3">
    <source>
        <dbReference type="ARBA" id="ARBA00023163"/>
    </source>
</evidence>
<proteinExistence type="predicted"/>
<protein>
    <submittedName>
        <fullName evidence="6">Substrate-binding domain-containing protein</fullName>
    </submittedName>
</protein>
<keyword evidence="7" id="KW-1185">Reference proteome</keyword>
<evidence type="ECO:0000259" key="4">
    <source>
        <dbReference type="Pfam" id="PF00392"/>
    </source>
</evidence>
<gene>
    <name evidence="6" type="ORF">ACFSW8_15615</name>
</gene>
<dbReference type="InterPro" id="IPR000524">
    <property type="entry name" value="Tscrpt_reg_HTH_GntR"/>
</dbReference>
<dbReference type="Gene3D" id="3.40.50.2300">
    <property type="match status" value="2"/>
</dbReference>
<keyword evidence="2" id="KW-0238">DNA-binding</keyword>
<keyword evidence="3" id="KW-0804">Transcription</keyword>
<reference evidence="7" key="1">
    <citation type="journal article" date="2019" name="Int. J. Syst. Evol. Microbiol.">
        <title>The Global Catalogue of Microorganisms (GCM) 10K type strain sequencing project: providing services to taxonomists for standard genome sequencing and annotation.</title>
        <authorList>
            <consortium name="The Broad Institute Genomics Platform"/>
            <consortium name="The Broad Institute Genome Sequencing Center for Infectious Disease"/>
            <person name="Wu L."/>
            <person name="Ma J."/>
        </authorList>
    </citation>
    <scope>NUCLEOTIDE SEQUENCE [LARGE SCALE GENOMIC DNA]</scope>
    <source>
        <strain evidence="7">CCUG 57942</strain>
    </source>
</reference>
<keyword evidence="1" id="KW-0805">Transcription regulation</keyword>
<dbReference type="SUPFAM" id="SSF46785">
    <property type="entry name" value="Winged helix' DNA-binding domain"/>
    <property type="match status" value="1"/>
</dbReference>
<dbReference type="EMBL" id="JBHUJB010000076">
    <property type="protein sequence ID" value="MFD2160331.1"/>
    <property type="molecule type" value="Genomic_DNA"/>
</dbReference>
<evidence type="ECO:0000259" key="5">
    <source>
        <dbReference type="Pfam" id="PF13377"/>
    </source>
</evidence>
<sequence>MKLPEKESLVRQTIDVLKEMMRNGELVSPIPGERTLASHLQVGRDTLRSALNELTRMGWISESAQGKRREILKITKAAPKKKQKTKRILFLSPQRLEEIPRLMLIELNSLRTLLAKRSIVVDVISPSIFDTAHPEKRLEQLVIDYPADAWILYRCTEPVQRWFQEKKIPCIVRGYPHPNISLPYLDEDWKAAAFHAGTRLLSHGHKSVGIVVPDAQLAGLKAAEQGLFEAVDKAGEGHYFHQVQEKKDIPSLVKSVQEALSSAHPPTALVLTRPRHVLSLSSWLATFGYSIPEHLSIVALCHEPWFEDFYYPITHYTTPPENMSKSLAKQIRHLLSGTPLPSGQSYVIPEHVAGESIKSI</sequence>
<feature type="domain" description="Transcriptional regulator LacI/GalR-like sensor" evidence="5">
    <location>
        <begin position="199"/>
        <end position="356"/>
    </location>
</feature>
<dbReference type="InterPro" id="IPR046335">
    <property type="entry name" value="LacI/GalR-like_sensor"/>
</dbReference>
<name>A0ABW4ZE81_9BACT</name>
<dbReference type="Pfam" id="PF00392">
    <property type="entry name" value="GntR"/>
    <property type="match status" value="1"/>
</dbReference>
<dbReference type="Proteomes" id="UP001597389">
    <property type="component" value="Unassembled WGS sequence"/>
</dbReference>
<dbReference type="Gene3D" id="1.10.10.10">
    <property type="entry name" value="Winged helix-like DNA-binding domain superfamily/Winged helix DNA-binding domain"/>
    <property type="match status" value="1"/>
</dbReference>
<accession>A0ABW4ZE81</accession>
<dbReference type="PANTHER" id="PTHR30146:SF155">
    <property type="entry name" value="ALANINE RACEMASE"/>
    <property type="match status" value="1"/>
</dbReference>